<dbReference type="Pfam" id="PF00881">
    <property type="entry name" value="Nitroreductase"/>
    <property type="match status" value="1"/>
</dbReference>
<dbReference type="EMBL" id="VAUV01000003">
    <property type="protein sequence ID" value="TLD71998.1"/>
    <property type="molecule type" value="Genomic_DNA"/>
</dbReference>
<evidence type="ECO:0000313" key="5">
    <source>
        <dbReference type="Proteomes" id="UP000306196"/>
    </source>
</evidence>
<sequence length="202" mass="22768">MPATETIEPRRSVKHFDPAHQLSEEEIARLIALAKLAPSSFNMQNYRFVLVRDPELRKKIRAVAWDQSQVTDASLLIILCADLNAHLKNPQRYWAHAPQEVQDILVPALTPFYDGKPLLIRDEAMRSTGFAGMTLMLAARDMGYDSCPMIGFDAEAVSKLIRLPEGHALSFILAIGKQTKPVWPRGERLSDSEVVIRDRFTS</sequence>
<accession>A0A5R8KI59</accession>
<dbReference type="AlphaFoldDB" id="A0A5R8KI59"/>
<name>A0A5R8KI59_9BACT</name>
<comment type="caution">
    <text evidence="4">The sequence shown here is derived from an EMBL/GenBank/DDBJ whole genome shotgun (WGS) entry which is preliminary data.</text>
</comment>
<keyword evidence="2" id="KW-0560">Oxidoreductase</keyword>
<reference evidence="4 5" key="1">
    <citation type="submission" date="2019-05" db="EMBL/GenBank/DDBJ databases">
        <title>Verrucobacter flavum gen. nov., sp. nov. a new member of the family Verrucomicrobiaceae.</title>
        <authorList>
            <person name="Szuroczki S."/>
            <person name="Abbaszade G."/>
            <person name="Szabo A."/>
            <person name="Felfoldi T."/>
            <person name="Schumann P."/>
            <person name="Boka K."/>
            <person name="Keki Z."/>
            <person name="Toumi M."/>
            <person name="Toth E."/>
        </authorList>
    </citation>
    <scope>NUCLEOTIDE SEQUENCE [LARGE SCALE GENOMIC DNA]</scope>
    <source>
        <strain evidence="4 5">MG-N-17</strain>
    </source>
</reference>
<dbReference type="PANTHER" id="PTHR43673:SF12">
    <property type="entry name" value="PROTEIN DRGA"/>
    <property type="match status" value="1"/>
</dbReference>
<comment type="similarity">
    <text evidence="1">Belongs to the nitroreductase family.</text>
</comment>
<dbReference type="Proteomes" id="UP000306196">
    <property type="component" value="Unassembled WGS sequence"/>
</dbReference>
<protein>
    <submittedName>
        <fullName evidence="4">Nitroreductase family protein</fullName>
    </submittedName>
</protein>
<feature type="domain" description="Nitroreductase" evidence="3">
    <location>
        <begin position="8"/>
        <end position="177"/>
    </location>
</feature>
<dbReference type="Gene3D" id="3.40.109.10">
    <property type="entry name" value="NADH Oxidase"/>
    <property type="match status" value="1"/>
</dbReference>
<dbReference type="RefSeq" id="WP_138085002.1">
    <property type="nucleotide sequence ID" value="NZ_VAUV01000003.1"/>
</dbReference>
<keyword evidence="5" id="KW-1185">Reference proteome</keyword>
<gene>
    <name evidence="4" type="ORF">FEM03_04545</name>
</gene>
<proteinExistence type="inferred from homology"/>
<evidence type="ECO:0000256" key="2">
    <source>
        <dbReference type="ARBA" id="ARBA00023002"/>
    </source>
</evidence>
<dbReference type="CDD" id="cd02137">
    <property type="entry name" value="MhqN-like"/>
    <property type="match status" value="1"/>
</dbReference>
<dbReference type="InterPro" id="IPR029479">
    <property type="entry name" value="Nitroreductase"/>
</dbReference>
<dbReference type="SUPFAM" id="SSF55469">
    <property type="entry name" value="FMN-dependent nitroreductase-like"/>
    <property type="match status" value="1"/>
</dbReference>
<dbReference type="PANTHER" id="PTHR43673">
    <property type="entry name" value="NAD(P)H NITROREDUCTASE YDGI-RELATED"/>
    <property type="match status" value="1"/>
</dbReference>
<evidence type="ECO:0000259" key="3">
    <source>
        <dbReference type="Pfam" id="PF00881"/>
    </source>
</evidence>
<organism evidence="4 5">
    <name type="scientific">Phragmitibacter flavus</name>
    <dbReference type="NCBI Taxonomy" id="2576071"/>
    <lineage>
        <taxon>Bacteria</taxon>
        <taxon>Pseudomonadati</taxon>
        <taxon>Verrucomicrobiota</taxon>
        <taxon>Verrucomicrobiia</taxon>
        <taxon>Verrucomicrobiales</taxon>
        <taxon>Verrucomicrobiaceae</taxon>
        <taxon>Phragmitibacter</taxon>
    </lineage>
</organism>
<evidence type="ECO:0000313" key="4">
    <source>
        <dbReference type="EMBL" id="TLD71998.1"/>
    </source>
</evidence>
<evidence type="ECO:0000256" key="1">
    <source>
        <dbReference type="ARBA" id="ARBA00007118"/>
    </source>
</evidence>
<dbReference type="OrthoDB" id="9812105at2"/>
<dbReference type="InterPro" id="IPR000415">
    <property type="entry name" value="Nitroreductase-like"/>
</dbReference>
<dbReference type="GO" id="GO:0016491">
    <property type="term" value="F:oxidoreductase activity"/>
    <property type="evidence" value="ECO:0007669"/>
    <property type="project" value="UniProtKB-KW"/>
</dbReference>